<sequence length="384" mass="44992">MEARYFRYQYENTQDGILQSGCIWDRRVDKKTTYLYAAGEYAGIPRIARDQEKKWGRKAPETILDIFVLGAYTVPYICRLLEILQEQGVRTVVLPYIPPMIRMNMMTYLEKNGTTDRELQRFLGAPYSYLKEQGVENIYLLYGNGQMLPREQDNLLEGHYFERVDRRIQEMVTEMEGVFIPVYYAGYIVENQWLYYFGTYGVEMQMNTGVKLELDTITMFTGPQYARNREMECMFTTKVFTREQHCNIQIKEEYETCALKCLYRNDYDMLKKHMDSKHEMLRVGLLNLGNVNLNTSLKNVIARYGSVVEQVRGISVPNSGKEAFWNEKLLSVFTGTDLEYYICACDKNTGDKVIRDIAMSSAYNRFINVNEEFAYCFSGYLVEK</sequence>
<keyword evidence="2" id="KW-1185">Reference proteome</keyword>
<reference evidence="1 2" key="1">
    <citation type="submission" date="2024-03" db="EMBL/GenBank/DDBJ databases">
        <title>Human intestinal bacterial collection.</title>
        <authorList>
            <person name="Pauvert C."/>
            <person name="Hitch T.C.A."/>
            <person name="Clavel T."/>
        </authorList>
    </citation>
    <scope>NUCLEOTIDE SEQUENCE [LARGE SCALE GENOMIC DNA]</scope>
    <source>
        <strain evidence="1 2">CLA-AA-H185</strain>
    </source>
</reference>
<organism evidence="1 2">
    <name type="scientific">Maccoyibacter intestinihominis</name>
    <dbReference type="NCBI Taxonomy" id="3133499"/>
    <lineage>
        <taxon>Bacteria</taxon>
        <taxon>Bacillati</taxon>
        <taxon>Bacillota</taxon>
        <taxon>Clostridia</taxon>
        <taxon>Lachnospirales</taxon>
        <taxon>Lachnospiraceae</taxon>
        <taxon>Maccoyibacter</taxon>
    </lineage>
</organism>
<comment type="caution">
    <text evidence="1">The sequence shown here is derived from an EMBL/GenBank/DDBJ whole genome shotgun (WGS) entry which is preliminary data.</text>
</comment>
<evidence type="ECO:0000313" key="1">
    <source>
        <dbReference type="EMBL" id="MEQ2558600.1"/>
    </source>
</evidence>
<protein>
    <submittedName>
        <fullName evidence="1">Uncharacterized protein</fullName>
    </submittedName>
</protein>
<dbReference type="RefSeq" id="WP_353531388.1">
    <property type="nucleotide sequence ID" value="NZ_JBBMEX010000014.1"/>
</dbReference>
<proteinExistence type="predicted"/>
<dbReference type="Proteomes" id="UP001454489">
    <property type="component" value="Unassembled WGS sequence"/>
</dbReference>
<accession>A0ABV1HFW0</accession>
<gene>
    <name evidence="1" type="ORF">WMO43_12085</name>
</gene>
<evidence type="ECO:0000313" key="2">
    <source>
        <dbReference type="Proteomes" id="UP001454489"/>
    </source>
</evidence>
<dbReference type="EMBL" id="JBBMEX010000014">
    <property type="protein sequence ID" value="MEQ2558600.1"/>
    <property type="molecule type" value="Genomic_DNA"/>
</dbReference>
<name>A0ABV1HFW0_9FIRM</name>